<name>A0ABS6XV65_9FLAO</name>
<protein>
    <submittedName>
        <fullName evidence="1">Uncharacterized protein</fullName>
    </submittedName>
</protein>
<dbReference type="RefSeq" id="WP_219317060.1">
    <property type="nucleotide sequence ID" value="NZ_JAHWYN010000006.1"/>
</dbReference>
<dbReference type="Proteomes" id="UP000812031">
    <property type="component" value="Unassembled WGS sequence"/>
</dbReference>
<evidence type="ECO:0000313" key="2">
    <source>
        <dbReference type="Proteomes" id="UP000812031"/>
    </source>
</evidence>
<comment type="caution">
    <text evidence="1">The sequence shown here is derived from an EMBL/GenBank/DDBJ whole genome shotgun (WGS) entry which is preliminary data.</text>
</comment>
<dbReference type="EMBL" id="JAHWYN010000006">
    <property type="protein sequence ID" value="MBW4360575.1"/>
    <property type="molecule type" value="Genomic_DNA"/>
</dbReference>
<accession>A0ABS6XV65</accession>
<evidence type="ECO:0000313" key="1">
    <source>
        <dbReference type="EMBL" id="MBW4360575.1"/>
    </source>
</evidence>
<reference evidence="1 2" key="1">
    <citation type="submission" date="2021-07" db="EMBL/GenBank/DDBJ databases">
        <title>Flavobacterium sp. nov. isolated from sediment on the Taihu Lake.</title>
        <authorList>
            <person name="Qu J.-H."/>
        </authorList>
    </citation>
    <scope>NUCLEOTIDE SEQUENCE [LARGE SCALE GENOMIC DNA]</scope>
    <source>
        <strain evidence="1 2">NAS39</strain>
    </source>
</reference>
<keyword evidence="2" id="KW-1185">Reference proteome</keyword>
<organism evidence="1 2">
    <name type="scientific">Flavobacterium taihuense</name>
    <dbReference type="NCBI Taxonomy" id="2857508"/>
    <lineage>
        <taxon>Bacteria</taxon>
        <taxon>Pseudomonadati</taxon>
        <taxon>Bacteroidota</taxon>
        <taxon>Flavobacteriia</taxon>
        <taxon>Flavobacteriales</taxon>
        <taxon>Flavobacteriaceae</taxon>
        <taxon>Flavobacterium</taxon>
    </lineage>
</organism>
<proteinExistence type="predicted"/>
<gene>
    <name evidence="1" type="ORF">KZH69_08770</name>
</gene>
<sequence length="439" mass="51869">MESFNLYIEAKDQYEKLVPEKNDGLIILSLYGKYKDKDFTEENIVSLINKVFKDQGTDSTRTEHNRNNNVILRLQESFLWRNEIKRTYKFKKYGLEFCQSLEKRLIAKYNPAKIKRFFVELYNSLTTAVEIGTNFNLWVEDHFDIRMPSLSSQIEILDQQVNESVSDFKLTVKSEGSNIQDILKQIEMGLDIIKEQASELRNAFQISYDIDEILTVILEKNEASGYIENIKKVQDFHDSSRSQLEQVSKRIEKIKPRIREFIYDFNKQDFDRKTNKFLTHILEHSTVGRRSGNKYIQFPKGIPVFKLRASEIIARLTVIPIREISPKVPITVYKREINISKRQDLVDKTVRWKYEKERIKYWTELAFSQLEQDSILDFTPFFFKILETEKFSIAVKTAHNTLRRSAGLKNKYRIIINKQASYTGQNKGISIWQMTIQKK</sequence>